<evidence type="ECO:0000256" key="4">
    <source>
        <dbReference type="RuleBase" id="RU003719"/>
    </source>
</evidence>
<dbReference type="PANTHER" id="PTHR43333">
    <property type="entry name" value="2-HACID_DH_C DOMAIN-CONTAINING PROTEIN"/>
    <property type="match status" value="1"/>
</dbReference>
<dbReference type="InterPro" id="IPR006139">
    <property type="entry name" value="D-isomer_2_OHA_DH_cat_dom"/>
</dbReference>
<evidence type="ECO:0000259" key="5">
    <source>
        <dbReference type="Pfam" id="PF00389"/>
    </source>
</evidence>
<dbReference type="EMBL" id="BKBQ01000007">
    <property type="protein sequence ID" value="GEQ53803.1"/>
    <property type="molecule type" value="Genomic_DNA"/>
</dbReference>
<sequence length="317" mass="36418">MTKYILSNRPFREEFVQKMKDIDSDYHFVLEDDLNSKEDWQKVEITIGWQKNWKENLLYEGTPLKWVQSISAGVDYLPLDLFEQYGIKLSNTSGIHAQSIADHLLAILFMQNRGIFSAIQNQQHAKWALADNYAVMQDRRILIVGTGKIGQRLASYLDFFAAQPIGINTNGRKIDHFKETYSLDKLDEQANTADVVINILPLTDNTYHLYNTEFFKNMKETATYINVGRGASVDTKDLYQALRAKEIAYAAIDVFEEEPLPADHPLWNLENILITPHISGFTPHFQKKFMAIFLTNFTSFAKNEQLAENEVSLTSGY</sequence>
<evidence type="ECO:0000313" key="7">
    <source>
        <dbReference type="EMBL" id="GEQ49319.1"/>
    </source>
</evidence>
<name>A0AAN4UAZ6_9ENTE</name>
<dbReference type="InterPro" id="IPR006140">
    <property type="entry name" value="D-isomer_DH_NAD-bd"/>
</dbReference>
<dbReference type="SUPFAM" id="SSF51735">
    <property type="entry name" value="NAD(P)-binding Rossmann-fold domains"/>
    <property type="match status" value="1"/>
</dbReference>
<keyword evidence="10" id="KW-1185">Reference proteome</keyword>
<evidence type="ECO:0000256" key="1">
    <source>
        <dbReference type="ARBA" id="ARBA00005854"/>
    </source>
</evidence>
<dbReference type="AlphaFoldDB" id="A0AAN4UAZ6"/>
<dbReference type="PANTHER" id="PTHR43333:SF1">
    <property type="entry name" value="D-ISOMER SPECIFIC 2-HYDROXYACID DEHYDROGENASE NAD-BINDING DOMAIN-CONTAINING PROTEIN"/>
    <property type="match status" value="1"/>
</dbReference>
<proteinExistence type="inferred from homology"/>
<reference evidence="8" key="2">
    <citation type="journal article" date="2020" name="Int. Dairy J.">
        <title>Lactic acid bacterial diversity in Brie cheese focusing on salt concentration and pH of isolation medium and characterisation of halophilic and alkaliphilic lactic acid bacterial isolates.</title>
        <authorList>
            <person name="Unno R."/>
            <person name="Matsutani M."/>
            <person name="Suzuki T."/>
            <person name="Kodama K."/>
            <person name="Matsushita H."/>
            <person name="Yamasato K."/>
            <person name="Koizumi Y."/>
            <person name="Ishikawa M."/>
        </authorList>
    </citation>
    <scope>NUCLEOTIDE SEQUENCE</scope>
    <source>
        <strain evidence="8">7C1</strain>
        <strain evidence="7">8C4</strain>
    </source>
</reference>
<dbReference type="InterPro" id="IPR036291">
    <property type="entry name" value="NAD(P)-bd_dom_sf"/>
</dbReference>
<dbReference type="Gene3D" id="3.40.50.720">
    <property type="entry name" value="NAD(P)-binding Rossmann-like Domain"/>
    <property type="match status" value="2"/>
</dbReference>
<comment type="similarity">
    <text evidence="1 4">Belongs to the D-isomer specific 2-hydroxyacid dehydrogenase family.</text>
</comment>
<dbReference type="Proteomes" id="UP000886597">
    <property type="component" value="Unassembled WGS sequence"/>
</dbReference>
<organism evidence="8 9">
    <name type="scientific">Tetragenococcus koreensis</name>
    <dbReference type="NCBI Taxonomy" id="290335"/>
    <lineage>
        <taxon>Bacteria</taxon>
        <taxon>Bacillati</taxon>
        <taxon>Bacillota</taxon>
        <taxon>Bacilli</taxon>
        <taxon>Lactobacillales</taxon>
        <taxon>Enterococcaceae</taxon>
        <taxon>Tetragenococcus</taxon>
    </lineage>
</organism>
<dbReference type="CDD" id="cd12155">
    <property type="entry name" value="PGDH_1"/>
    <property type="match status" value="1"/>
</dbReference>
<protein>
    <submittedName>
        <fullName evidence="8">D-3-phosphoglycerate dehydrogenase</fullName>
    </submittedName>
</protein>
<dbReference type="GO" id="GO:0016616">
    <property type="term" value="F:oxidoreductase activity, acting on the CH-OH group of donors, NAD or NADP as acceptor"/>
    <property type="evidence" value="ECO:0007669"/>
    <property type="project" value="InterPro"/>
</dbReference>
<dbReference type="RefSeq" id="WP_202583865.1">
    <property type="nucleotide sequence ID" value="NZ_BKBO01000015.1"/>
</dbReference>
<dbReference type="EMBL" id="BKBO01000015">
    <property type="protein sequence ID" value="GEQ49319.1"/>
    <property type="molecule type" value="Genomic_DNA"/>
</dbReference>
<dbReference type="GO" id="GO:0051287">
    <property type="term" value="F:NAD binding"/>
    <property type="evidence" value="ECO:0007669"/>
    <property type="project" value="InterPro"/>
</dbReference>
<evidence type="ECO:0000256" key="2">
    <source>
        <dbReference type="ARBA" id="ARBA00023002"/>
    </source>
</evidence>
<gene>
    <name evidence="7" type="ORF">TK11N_11710</name>
    <name evidence="8" type="ORF">TK2N_06470</name>
</gene>
<keyword evidence="2 4" id="KW-0560">Oxidoreductase</keyword>
<dbReference type="SUPFAM" id="SSF52283">
    <property type="entry name" value="Formate/glycerate dehydrogenase catalytic domain-like"/>
    <property type="match status" value="1"/>
</dbReference>
<evidence type="ECO:0000313" key="8">
    <source>
        <dbReference type="EMBL" id="GEQ53803.1"/>
    </source>
</evidence>
<dbReference type="Proteomes" id="UP000886607">
    <property type="component" value="Unassembled WGS sequence"/>
</dbReference>
<reference evidence="8" key="1">
    <citation type="submission" date="2019-08" db="EMBL/GenBank/DDBJ databases">
        <authorList>
            <person name="Ishikawa M."/>
            <person name="Suzuki T."/>
            <person name="Matsutani M."/>
        </authorList>
    </citation>
    <scope>NUCLEOTIDE SEQUENCE</scope>
    <source>
        <strain evidence="8">7C1</strain>
        <strain evidence="7">8C4</strain>
    </source>
</reference>
<keyword evidence="3" id="KW-0520">NAD</keyword>
<evidence type="ECO:0000313" key="10">
    <source>
        <dbReference type="Proteomes" id="UP000886607"/>
    </source>
</evidence>
<evidence type="ECO:0000256" key="3">
    <source>
        <dbReference type="ARBA" id="ARBA00023027"/>
    </source>
</evidence>
<dbReference type="Pfam" id="PF02826">
    <property type="entry name" value="2-Hacid_dh_C"/>
    <property type="match status" value="1"/>
</dbReference>
<accession>A0AAN4UAZ6</accession>
<feature type="domain" description="D-isomer specific 2-hydroxyacid dehydrogenase catalytic" evidence="5">
    <location>
        <begin position="12"/>
        <end position="307"/>
    </location>
</feature>
<evidence type="ECO:0000259" key="6">
    <source>
        <dbReference type="Pfam" id="PF02826"/>
    </source>
</evidence>
<evidence type="ECO:0000313" key="9">
    <source>
        <dbReference type="Proteomes" id="UP000886597"/>
    </source>
</evidence>
<dbReference type="Pfam" id="PF00389">
    <property type="entry name" value="2-Hacid_dh"/>
    <property type="match status" value="1"/>
</dbReference>
<comment type="caution">
    <text evidence="8">The sequence shown here is derived from an EMBL/GenBank/DDBJ whole genome shotgun (WGS) entry which is preliminary data.</text>
</comment>
<feature type="domain" description="D-isomer specific 2-hydroxyacid dehydrogenase NAD-binding" evidence="6">
    <location>
        <begin position="106"/>
        <end position="279"/>
    </location>
</feature>